<dbReference type="InterPro" id="IPR000524">
    <property type="entry name" value="Tscrpt_reg_HTH_GntR"/>
</dbReference>
<dbReference type="GeneID" id="83730365"/>
<dbReference type="Gene3D" id="1.20.120.530">
    <property type="entry name" value="GntR ligand-binding domain-like"/>
    <property type="match status" value="1"/>
</dbReference>
<dbReference type="Pfam" id="PF00392">
    <property type="entry name" value="GntR"/>
    <property type="match status" value="1"/>
</dbReference>
<evidence type="ECO:0000256" key="2">
    <source>
        <dbReference type="ARBA" id="ARBA00023125"/>
    </source>
</evidence>
<dbReference type="SMART" id="SM00345">
    <property type="entry name" value="HTH_GNTR"/>
    <property type="match status" value="1"/>
</dbReference>
<evidence type="ECO:0000256" key="1">
    <source>
        <dbReference type="ARBA" id="ARBA00023015"/>
    </source>
</evidence>
<dbReference type="Pfam" id="PF07729">
    <property type="entry name" value="FCD"/>
    <property type="match status" value="1"/>
</dbReference>
<keyword evidence="4" id="KW-0175">Coiled coil</keyword>
<protein>
    <submittedName>
        <fullName evidence="6">FCD domain protein</fullName>
    </submittedName>
</protein>
<evidence type="ECO:0000256" key="3">
    <source>
        <dbReference type="ARBA" id="ARBA00023163"/>
    </source>
</evidence>
<keyword evidence="3" id="KW-0804">Transcription</keyword>
<dbReference type="PANTHER" id="PTHR43537">
    <property type="entry name" value="TRANSCRIPTIONAL REGULATOR, GNTR FAMILY"/>
    <property type="match status" value="1"/>
</dbReference>
<dbReference type="InterPro" id="IPR036390">
    <property type="entry name" value="WH_DNA-bd_sf"/>
</dbReference>
<dbReference type="SUPFAM" id="SSF46785">
    <property type="entry name" value="Winged helix' DNA-binding domain"/>
    <property type="match status" value="1"/>
</dbReference>
<keyword evidence="2" id="KW-0238">DNA-binding</keyword>
<dbReference type="eggNOG" id="COG2186">
    <property type="taxonomic scope" value="Bacteria"/>
</dbReference>
<dbReference type="Gene3D" id="1.10.10.10">
    <property type="entry name" value="Winged helix-like DNA-binding domain superfamily/Winged helix DNA-binding domain"/>
    <property type="match status" value="1"/>
</dbReference>
<evidence type="ECO:0000256" key="4">
    <source>
        <dbReference type="SAM" id="Coils"/>
    </source>
</evidence>
<dbReference type="PROSITE" id="PS50949">
    <property type="entry name" value="HTH_GNTR"/>
    <property type="match status" value="1"/>
</dbReference>
<dbReference type="OrthoDB" id="5343675at2"/>
<evidence type="ECO:0000259" key="5">
    <source>
        <dbReference type="PROSITE" id="PS50949"/>
    </source>
</evidence>
<evidence type="ECO:0000313" key="7">
    <source>
        <dbReference type="Proteomes" id="UP000003676"/>
    </source>
</evidence>
<proteinExistence type="predicted"/>
<dbReference type="InterPro" id="IPR036388">
    <property type="entry name" value="WH-like_DNA-bd_sf"/>
</dbReference>
<sequence length="249" mass="27774">MLRNLDSPVRKRKVPQEIVYRIREQILSGALARGSKLPSEQELTENLNVSRQTLREALRVLEMQGLLEIRAGIGGGAFVAEVNEETAHMGLINFLHSKDLTLAHLTEVREIIEPHFAYRAAQCITEEQIAELEELQNRAKKEIAKKKSSALREIEISFHAKIACIGGNPILILISDFVEYLLRKAKQALQPDEVFSAAVIEAHDHIVAALKAHDSEAAAKAMAFDVKAVGNALQKIADDNQRLTLREFN</sequence>
<keyword evidence="1" id="KW-0805">Transcription regulation</keyword>
<dbReference type="SUPFAM" id="SSF48008">
    <property type="entry name" value="GntR ligand-binding domain-like"/>
    <property type="match status" value="1"/>
</dbReference>
<dbReference type="CDD" id="cd07377">
    <property type="entry name" value="WHTH_GntR"/>
    <property type="match status" value="1"/>
</dbReference>
<comment type="caution">
    <text evidence="6">The sequence shown here is derived from an EMBL/GenBank/DDBJ whole genome shotgun (WGS) entry which is preliminary data.</text>
</comment>
<reference evidence="6 7" key="1">
    <citation type="submission" date="2008-10" db="EMBL/GenBank/DDBJ databases">
        <title>Draft genome sequence of Desulvovibrio piger (ATCC 29098).</title>
        <authorList>
            <person name="Sudarsanam P."/>
            <person name="Ley R."/>
            <person name="Guruge J."/>
            <person name="Turnbaugh P.J."/>
            <person name="Mahowald M."/>
            <person name="Liep D."/>
            <person name="Gordon J."/>
        </authorList>
    </citation>
    <scope>NUCLEOTIDE SEQUENCE [LARGE SCALE GENOMIC DNA]</scope>
    <source>
        <strain evidence="6 7">ATCC 29098</strain>
    </source>
</reference>
<organism evidence="6 7">
    <name type="scientific">Desulfovibrio piger ATCC 29098</name>
    <dbReference type="NCBI Taxonomy" id="411464"/>
    <lineage>
        <taxon>Bacteria</taxon>
        <taxon>Pseudomonadati</taxon>
        <taxon>Thermodesulfobacteriota</taxon>
        <taxon>Desulfovibrionia</taxon>
        <taxon>Desulfovibrionales</taxon>
        <taxon>Desulfovibrionaceae</taxon>
        <taxon>Desulfovibrio</taxon>
    </lineage>
</organism>
<evidence type="ECO:0000313" key="6">
    <source>
        <dbReference type="EMBL" id="EEB33287.1"/>
    </source>
</evidence>
<dbReference type="GO" id="GO:0003700">
    <property type="term" value="F:DNA-binding transcription factor activity"/>
    <property type="evidence" value="ECO:0007669"/>
    <property type="project" value="InterPro"/>
</dbReference>
<dbReference type="SMART" id="SM00895">
    <property type="entry name" value="FCD"/>
    <property type="match status" value="1"/>
</dbReference>
<feature type="domain" description="HTH gntR-type" evidence="5">
    <location>
        <begin position="12"/>
        <end position="82"/>
    </location>
</feature>
<dbReference type="RefSeq" id="WP_006007029.1">
    <property type="nucleotide sequence ID" value="NZ_DS996359.1"/>
</dbReference>
<dbReference type="Proteomes" id="UP000003676">
    <property type="component" value="Unassembled WGS sequence"/>
</dbReference>
<dbReference type="HOGENOM" id="CLU_017584_9_0_7"/>
<dbReference type="PRINTS" id="PR00035">
    <property type="entry name" value="HTHGNTR"/>
</dbReference>
<dbReference type="EMBL" id="ABXU01000058">
    <property type="protein sequence ID" value="EEB33287.1"/>
    <property type="molecule type" value="Genomic_DNA"/>
</dbReference>
<gene>
    <name evidence="6" type="ORF">DESPIG_01888</name>
</gene>
<accession>B6WUX3</accession>
<dbReference type="InterPro" id="IPR011711">
    <property type="entry name" value="GntR_C"/>
</dbReference>
<name>B6WUX3_9BACT</name>
<dbReference type="GO" id="GO:0003677">
    <property type="term" value="F:DNA binding"/>
    <property type="evidence" value="ECO:0007669"/>
    <property type="project" value="UniProtKB-KW"/>
</dbReference>
<feature type="coiled-coil region" evidence="4">
    <location>
        <begin position="118"/>
        <end position="152"/>
    </location>
</feature>
<dbReference type="InterPro" id="IPR008920">
    <property type="entry name" value="TF_FadR/GntR_C"/>
</dbReference>
<dbReference type="PANTHER" id="PTHR43537:SF5">
    <property type="entry name" value="UXU OPERON TRANSCRIPTIONAL REGULATOR"/>
    <property type="match status" value="1"/>
</dbReference>
<dbReference type="AlphaFoldDB" id="B6WUX3"/>
<reference evidence="6 7" key="2">
    <citation type="submission" date="2008-10" db="EMBL/GenBank/DDBJ databases">
        <authorList>
            <person name="Fulton L."/>
            <person name="Clifton S."/>
            <person name="Fulton B."/>
            <person name="Xu J."/>
            <person name="Minx P."/>
            <person name="Pepin K.H."/>
            <person name="Johnson M."/>
            <person name="Bhonagiri V."/>
            <person name="Nash W.E."/>
            <person name="Mardis E.R."/>
            <person name="Wilson R.K."/>
        </authorList>
    </citation>
    <scope>NUCLEOTIDE SEQUENCE [LARGE SCALE GENOMIC DNA]</scope>
    <source>
        <strain evidence="6 7">ATCC 29098</strain>
    </source>
</reference>